<evidence type="ECO:0000259" key="5">
    <source>
        <dbReference type="PROSITE" id="PS51253"/>
    </source>
</evidence>
<dbReference type="Proteomes" id="UP001549921">
    <property type="component" value="Unassembled WGS sequence"/>
</dbReference>
<sequence>MPKVKDGASYSKKYAEEDIKKAIEAVLNGMPKKTAATKYGVPRPTLQFRLSSQFIKTKPGPTTVLTEEEEKTLVQWIIYCSKRGFPRRKEDVLLSVEQFLMKNPRPNSFINNKPGEGWYRLFLKRNPEIVSRTAEAVTAASANVSEENIRKWFIQIEEILQENQWMEILEHPSRIFNGDETNFQLCPKNSKVLSEKGNKNVYEIDHAQAKTCLTVMFTFSANGKTTPPMVIYPLKRMSADIRASVPSHWGLGLSDNGWMNSELFLQYIQNIFLPYLTENEIPLPVILFLDGHKSHMNYDLSELCKQKGIILIALYPNSTRILQPADVSAFKPLKTAWKRGVLEWRRNNLTKTLTKVDFGPVLALTLEKHLKESTVKNGFRACGLYPWNPNAIDYSKCLGKSIQTVNKAHLSNDNDKPEPTLTLKTFEKIVGPIVLNALQQKSSNNTNESPLHTALHKIQQFLISGTVDTNEREKANASLLIDHEWVPVDDLPIIISEDPYQDILATNSQDYLSTLCDADVEQQSAPCQIQDRQQSDLACYIDLPRASEEPVTRTVINTPSNLPQSDSCSLKIAYESVDTLLQSGVPELSKSSYNLGDTVNTQEVSINQTGQLCSKQTPDQNSLKDNLIWPKTPVRKGKKIYDKPVYVLTSSQWLKQEKLKLDSKQKKENEKQERKRQREEKSKKKDITNKKKKTGGSSSKKIKTEEQSTKKKKTEKPNESKSREDEDDDLPLIVFKTPTKSQEETTCSTTTEIDNDINDLSVNKNRHEDKAVEKEEQVKITKICSLPQIKTERKMLPKFKLNESKTVEKQTRFNYTVESPKDFVLSKSKKVLERRMTFCNEQEIADFLNNPESQD</sequence>
<feature type="region of interest" description="Disordered" evidence="4">
    <location>
        <begin position="660"/>
        <end position="752"/>
    </location>
</feature>
<dbReference type="Pfam" id="PF05225">
    <property type="entry name" value="HTH_psq"/>
    <property type="match status" value="1"/>
</dbReference>
<dbReference type="Pfam" id="PF03184">
    <property type="entry name" value="DDE_1"/>
    <property type="match status" value="1"/>
</dbReference>
<dbReference type="Gene3D" id="3.30.420.10">
    <property type="entry name" value="Ribonuclease H-like superfamily/Ribonuclease H"/>
    <property type="match status" value="1"/>
</dbReference>
<dbReference type="InterPro" id="IPR050863">
    <property type="entry name" value="CenT-Element_Derived"/>
</dbReference>
<keyword evidence="3" id="KW-0539">Nucleus</keyword>
<dbReference type="InterPro" id="IPR036397">
    <property type="entry name" value="RNaseH_sf"/>
</dbReference>
<feature type="compositionally biased region" description="Basic and acidic residues" evidence="4">
    <location>
        <begin position="660"/>
        <end position="689"/>
    </location>
</feature>
<dbReference type="PANTHER" id="PTHR19303">
    <property type="entry name" value="TRANSPOSON"/>
    <property type="match status" value="1"/>
</dbReference>
<comment type="caution">
    <text evidence="6">The sequence shown here is derived from an EMBL/GenBank/DDBJ whole genome shotgun (WGS) entry which is preliminary data.</text>
</comment>
<dbReference type="InterPro" id="IPR009057">
    <property type="entry name" value="Homeodomain-like_sf"/>
</dbReference>
<comment type="subcellular location">
    <subcellularLocation>
        <location evidence="1">Nucleus</location>
    </subcellularLocation>
</comment>
<dbReference type="InterPro" id="IPR006600">
    <property type="entry name" value="HTH_CenpB_DNA-bd_dom"/>
</dbReference>
<evidence type="ECO:0000256" key="4">
    <source>
        <dbReference type="SAM" id="MobiDB-lite"/>
    </source>
</evidence>
<dbReference type="GO" id="GO:0005634">
    <property type="term" value="C:nucleus"/>
    <property type="evidence" value="ECO:0007669"/>
    <property type="project" value="UniProtKB-SubCell"/>
</dbReference>
<dbReference type="PANTHER" id="PTHR19303:SF74">
    <property type="entry name" value="POGO TRANSPOSABLE ELEMENT WITH KRAB DOMAIN"/>
    <property type="match status" value="1"/>
</dbReference>
<evidence type="ECO:0000256" key="1">
    <source>
        <dbReference type="ARBA" id="ARBA00004123"/>
    </source>
</evidence>
<dbReference type="EMBL" id="JBEDNZ010000004">
    <property type="protein sequence ID" value="KAL0849204.1"/>
    <property type="molecule type" value="Genomic_DNA"/>
</dbReference>
<keyword evidence="2" id="KW-0238">DNA-binding</keyword>
<evidence type="ECO:0000256" key="3">
    <source>
        <dbReference type="ARBA" id="ARBA00023242"/>
    </source>
</evidence>
<dbReference type="AlphaFoldDB" id="A0ABD0TIQ5"/>
<name>A0ABD0TIQ5_LOXSC</name>
<dbReference type="PROSITE" id="PS51253">
    <property type="entry name" value="HTH_CENPB"/>
    <property type="match status" value="1"/>
</dbReference>
<proteinExistence type="predicted"/>
<protein>
    <recommendedName>
        <fullName evidence="5">HTH CENPB-type domain-containing protein</fullName>
    </recommendedName>
</protein>
<evidence type="ECO:0000313" key="7">
    <source>
        <dbReference type="Proteomes" id="UP001549921"/>
    </source>
</evidence>
<reference evidence="6 7" key="1">
    <citation type="submission" date="2024-06" db="EMBL/GenBank/DDBJ databases">
        <title>A chromosome-level genome assembly of beet webworm, Loxostege sticticalis.</title>
        <authorList>
            <person name="Zhang Y."/>
        </authorList>
    </citation>
    <scope>NUCLEOTIDE SEQUENCE [LARGE SCALE GENOMIC DNA]</scope>
    <source>
        <strain evidence="6">AQ028</strain>
        <tissue evidence="6">Male pupae</tissue>
    </source>
</reference>
<gene>
    <name evidence="6" type="ORF">ABMA28_013542</name>
</gene>
<dbReference type="InterPro" id="IPR007889">
    <property type="entry name" value="HTH_Psq"/>
</dbReference>
<dbReference type="InterPro" id="IPR004875">
    <property type="entry name" value="DDE_SF_endonuclease_dom"/>
</dbReference>
<accession>A0ABD0TIQ5</accession>
<dbReference type="GO" id="GO:0003677">
    <property type="term" value="F:DNA binding"/>
    <property type="evidence" value="ECO:0007669"/>
    <property type="project" value="UniProtKB-KW"/>
</dbReference>
<feature type="domain" description="HTH CENPB-type" evidence="5">
    <location>
        <begin position="57"/>
        <end position="132"/>
    </location>
</feature>
<dbReference type="Pfam" id="PF03221">
    <property type="entry name" value="HTH_Tnp_Tc5"/>
    <property type="match status" value="1"/>
</dbReference>
<organism evidence="6 7">
    <name type="scientific">Loxostege sticticalis</name>
    <name type="common">Beet webworm moth</name>
    <dbReference type="NCBI Taxonomy" id="481309"/>
    <lineage>
        <taxon>Eukaryota</taxon>
        <taxon>Metazoa</taxon>
        <taxon>Ecdysozoa</taxon>
        <taxon>Arthropoda</taxon>
        <taxon>Hexapoda</taxon>
        <taxon>Insecta</taxon>
        <taxon>Pterygota</taxon>
        <taxon>Neoptera</taxon>
        <taxon>Endopterygota</taxon>
        <taxon>Lepidoptera</taxon>
        <taxon>Glossata</taxon>
        <taxon>Ditrysia</taxon>
        <taxon>Pyraloidea</taxon>
        <taxon>Crambidae</taxon>
        <taxon>Pyraustinae</taxon>
        <taxon>Loxostege</taxon>
    </lineage>
</organism>
<evidence type="ECO:0000256" key="2">
    <source>
        <dbReference type="ARBA" id="ARBA00023125"/>
    </source>
</evidence>
<evidence type="ECO:0000313" key="6">
    <source>
        <dbReference type="EMBL" id="KAL0849204.1"/>
    </source>
</evidence>
<feature type="compositionally biased region" description="Basic and acidic residues" evidence="4">
    <location>
        <begin position="702"/>
        <end position="724"/>
    </location>
</feature>
<dbReference type="Gene3D" id="1.10.10.60">
    <property type="entry name" value="Homeodomain-like"/>
    <property type="match status" value="1"/>
</dbReference>
<dbReference type="SUPFAM" id="SSF46689">
    <property type="entry name" value="Homeodomain-like"/>
    <property type="match status" value="1"/>
</dbReference>